<dbReference type="Pfam" id="PF00067">
    <property type="entry name" value="p450"/>
    <property type="match status" value="1"/>
</dbReference>
<dbReference type="GO" id="GO:0004497">
    <property type="term" value="F:monooxygenase activity"/>
    <property type="evidence" value="ECO:0007669"/>
    <property type="project" value="InterPro"/>
</dbReference>
<evidence type="ECO:0008006" key="7">
    <source>
        <dbReference type="Google" id="ProtNLM"/>
    </source>
</evidence>
<keyword evidence="1 4" id="KW-0349">Heme</keyword>
<proteinExistence type="predicted"/>
<gene>
    <name evidence="5" type="ORF">JX265_002626</name>
</gene>
<evidence type="ECO:0000256" key="4">
    <source>
        <dbReference type="PIRSR" id="PIRSR602401-1"/>
    </source>
</evidence>
<dbReference type="GO" id="GO:0020037">
    <property type="term" value="F:heme binding"/>
    <property type="evidence" value="ECO:0007669"/>
    <property type="project" value="InterPro"/>
</dbReference>
<evidence type="ECO:0000313" key="6">
    <source>
        <dbReference type="Proteomes" id="UP000829685"/>
    </source>
</evidence>
<feature type="binding site" description="axial binding residue" evidence="4">
    <location>
        <position position="461"/>
    </location>
    <ligand>
        <name>heme</name>
        <dbReference type="ChEBI" id="CHEBI:30413"/>
    </ligand>
    <ligandPart>
        <name>Fe</name>
        <dbReference type="ChEBI" id="CHEBI:18248"/>
    </ligandPart>
</feature>
<evidence type="ECO:0000256" key="3">
    <source>
        <dbReference type="ARBA" id="ARBA00023004"/>
    </source>
</evidence>
<dbReference type="InterPro" id="IPR002401">
    <property type="entry name" value="Cyt_P450_E_grp-I"/>
</dbReference>
<dbReference type="Gene3D" id="1.10.630.10">
    <property type="entry name" value="Cytochrome P450"/>
    <property type="match status" value="1"/>
</dbReference>
<dbReference type="InterPro" id="IPR036396">
    <property type="entry name" value="Cyt_P450_sf"/>
</dbReference>
<dbReference type="PRINTS" id="PR00463">
    <property type="entry name" value="EP450I"/>
</dbReference>
<dbReference type="PANTHER" id="PTHR24305:SF168">
    <property type="entry name" value="P450, PUTATIVE (EUROFUNG)-RELATED"/>
    <property type="match status" value="1"/>
</dbReference>
<dbReference type="AlphaFoldDB" id="A0A9Q0ATP0"/>
<comment type="cofactor">
    <cofactor evidence="4">
        <name>heme</name>
        <dbReference type="ChEBI" id="CHEBI:30413"/>
    </cofactor>
</comment>
<dbReference type="GO" id="GO:0005506">
    <property type="term" value="F:iron ion binding"/>
    <property type="evidence" value="ECO:0007669"/>
    <property type="project" value="InterPro"/>
</dbReference>
<evidence type="ECO:0000313" key="5">
    <source>
        <dbReference type="EMBL" id="KAI1879672.1"/>
    </source>
</evidence>
<protein>
    <recommendedName>
        <fullName evidence="7">Cytochrome P450</fullName>
    </recommendedName>
</protein>
<organism evidence="5 6">
    <name type="scientific">Neoarthrinium moseri</name>
    <dbReference type="NCBI Taxonomy" id="1658444"/>
    <lineage>
        <taxon>Eukaryota</taxon>
        <taxon>Fungi</taxon>
        <taxon>Dikarya</taxon>
        <taxon>Ascomycota</taxon>
        <taxon>Pezizomycotina</taxon>
        <taxon>Sordariomycetes</taxon>
        <taxon>Xylariomycetidae</taxon>
        <taxon>Amphisphaeriales</taxon>
        <taxon>Apiosporaceae</taxon>
        <taxon>Neoarthrinium</taxon>
    </lineage>
</organism>
<accession>A0A9Q0ATP0</accession>
<dbReference type="EMBL" id="JAFIMR010000004">
    <property type="protein sequence ID" value="KAI1879672.1"/>
    <property type="molecule type" value="Genomic_DNA"/>
</dbReference>
<evidence type="ECO:0000256" key="1">
    <source>
        <dbReference type="ARBA" id="ARBA00022617"/>
    </source>
</evidence>
<dbReference type="SUPFAM" id="SSF48264">
    <property type="entry name" value="Cytochrome P450"/>
    <property type="match status" value="1"/>
</dbReference>
<dbReference type="Proteomes" id="UP000829685">
    <property type="component" value="Unassembled WGS sequence"/>
</dbReference>
<keyword evidence="2 4" id="KW-0479">Metal-binding</keyword>
<keyword evidence="3 4" id="KW-0408">Iron</keyword>
<dbReference type="InterPro" id="IPR050121">
    <property type="entry name" value="Cytochrome_P450_monoxygenase"/>
</dbReference>
<dbReference type="PANTHER" id="PTHR24305">
    <property type="entry name" value="CYTOCHROME P450"/>
    <property type="match status" value="1"/>
</dbReference>
<dbReference type="GO" id="GO:0016705">
    <property type="term" value="F:oxidoreductase activity, acting on paired donors, with incorporation or reduction of molecular oxygen"/>
    <property type="evidence" value="ECO:0007669"/>
    <property type="project" value="InterPro"/>
</dbReference>
<name>A0A9Q0ATP0_9PEZI</name>
<keyword evidence="6" id="KW-1185">Reference proteome</keyword>
<sequence length="517" mass="58696">MAFTYLTFATAAFAILSVLLIAARIQDYVSLKHIPGPSAARWTDLWMIRAQLSGRMQLILREQDLRYGGKMLLPQQVGMVPHNDAGKLLRIAPKWVVCNDPAEIRKIWGVRTQWQRPDWYRGLRVDPYRDNSFSTIDDQRHETLRSKIAPGYAGKDVDKLQELVDEQVAELINLLESRYLSSKEEFKPVDFASKVPFFTLDVISSLAFGKPFGHLKADADIFRWLEMVEKTVPFMLTVALMPWVLDILQSKRMRSFLPDARNIQGIGTVMHIGHSVVAERYQAHAPVQRDMIGSFIAHGLSQEDCEGESLVQILAGSDTSATAIRSTILFLMTNPLAYHRFQEEIDEAVANGKISSPITNAEAQNFAYLQAVIREGLRLWPPASGLLPKMSKKDEVVCGVSIPAGTHVAWNPWSVMRDREVFGQDAELFRPDRWLDAPEEQGRLMDLTIMMAFKGGSKWECLGKNIAFLELNKIYVELLRRFDFTLIDPTNPWKVWNAAVSIQTDMFVKITRRAARS</sequence>
<dbReference type="CDD" id="cd11060">
    <property type="entry name" value="CYP57A1-like"/>
    <property type="match status" value="1"/>
</dbReference>
<comment type="caution">
    <text evidence="5">The sequence shown here is derived from an EMBL/GenBank/DDBJ whole genome shotgun (WGS) entry which is preliminary data.</text>
</comment>
<dbReference type="PRINTS" id="PR00385">
    <property type="entry name" value="P450"/>
</dbReference>
<dbReference type="InterPro" id="IPR001128">
    <property type="entry name" value="Cyt_P450"/>
</dbReference>
<evidence type="ECO:0000256" key="2">
    <source>
        <dbReference type="ARBA" id="ARBA00022723"/>
    </source>
</evidence>
<reference evidence="5" key="1">
    <citation type="submission" date="2021-03" db="EMBL/GenBank/DDBJ databases">
        <title>Revisited historic fungal species revealed as producer of novel bioactive compounds through whole genome sequencing and comparative genomics.</title>
        <authorList>
            <person name="Vignolle G.A."/>
            <person name="Hochenegger N."/>
            <person name="Mach R.L."/>
            <person name="Mach-Aigner A.R."/>
            <person name="Javad Rahimi M."/>
            <person name="Salim K.A."/>
            <person name="Chan C.M."/>
            <person name="Lim L.B.L."/>
            <person name="Cai F."/>
            <person name="Druzhinina I.S."/>
            <person name="U'Ren J.M."/>
            <person name="Derntl C."/>
        </authorList>
    </citation>
    <scope>NUCLEOTIDE SEQUENCE</scope>
    <source>
        <strain evidence="5">TUCIM 5799</strain>
    </source>
</reference>